<dbReference type="EMBL" id="JH794234">
    <property type="protein sequence ID" value="ELQ58496.1"/>
    <property type="molecule type" value="Genomic_DNA"/>
</dbReference>
<reference evidence="1" key="1">
    <citation type="journal article" date="2012" name="PLoS Genet.">
        <title>Comparative analysis of the genomes of two field isolates of the rice blast fungus Magnaporthe oryzae.</title>
        <authorList>
            <person name="Xue M."/>
            <person name="Yang J."/>
            <person name="Li Z."/>
            <person name="Hu S."/>
            <person name="Yao N."/>
            <person name="Dean R.A."/>
            <person name="Zhao W."/>
            <person name="Shen M."/>
            <person name="Zhang H."/>
            <person name="Li C."/>
            <person name="Liu L."/>
            <person name="Cao L."/>
            <person name="Xu X."/>
            <person name="Xing Y."/>
            <person name="Hsiang T."/>
            <person name="Zhang Z."/>
            <person name="Xu J.R."/>
            <person name="Peng Y.L."/>
        </authorList>
    </citation>
    <scope>NUCLEOTIDE SEQUENCE [LARGE SCALE GENOMIC DNA]</scope>
    <source>
        <strain evidence="1">P131</strain>
    </source>
</reference>
<organism>
    <name type="scientific">Pyricularia oryzae (strain P131)</name>
    <name type="common">Rice blast fungus</name>
    <name type="synonym">Magnaporthe oryzae</name>
    <dbReference type="NCBI Taxonomy" id="1143193"/>
    <lineage>
        <taxon>Eukaryota</taxon>
        <taxon>Fungi</taxon>
        <taxon>Dikarya</taxon>
        <taxon>Ascomycota</taxon>
        <taxon>Pezizomycotina</taxon>
        <taxon>Sordariomycetes</taxon>
        <taxon>Sordariomycetidae</taxon>
        <taxon>Magnaporthales</taxon>
        <taxon>Pyriculariaceae</taxon>
        <taxon>Pyricularia</taxon>
    </lineage>
</organism>
<dbReference type="AlphaFoldDB" id="L7IRE1"/>
<protein>
    <submittedName>
        <fullName evidence="1">Uncharacterized protein</fullName>
    </submittedName>
</protein>
<gene>
    <name evidence="1" type="ORF">OOW_P131scaffold01608g1</name>
</gene>
<proteinExistence type="predicted"/>
<name>L7IRE1_PYRO1</name>
<accession>L7IRE1</accession>
<evidence type="ECO:0000313" key="1">
    <source>
        <dbReference type="EMBL" id="ELQ58496.1"/>
    </source>
</evidence>
<sequence>RSNVCSAVRNAMLLQFNVLRPFLSSKRAVKSGRDYEVNWASQRHIAIAG</sequence>
<feature type="non-terminal residue" evidence="1">
    <location>
        <position position="1"/>
    </location>
</feature>